<reference evidence="2" key="1">
    <citation type="journal article" date="2015" name="Nat. Genet.">
        <title>The genome and transcriptome of the zoonotic hookworm Ancylostoma ceylanicum identify infection-specific gene families.</title>
        <authorList>
            <person name="Schwarz E.M."/>
            <person name="Hu Y."/>
            <person name="Antoshechkin I."/>
            <person name="Miller M.M."/>
            <person name="Sternberg P.W."/>
            <person name="Aroian R.V."/>
        </authorList>
    </citation>
    <scope>NUCLEOTIDE SEQUENCE</scope>
    <source>
        <strain evidence="2">HY135</strain>
    </source>
</reference>
<accession>A0A016UU62</accession>
<evidence type="ECO:0000313" key="1">
    <source>
        <dbReference type="EMBL" id="EYC18974.1"/>
    </source>
</evidence>
<dbReference type="EMBL" id="JARK01001362">
    <property type="protein sequence ID" value="EYC18974.1"/>
    <property type="molecule type" value="Genomic_DNA"/>
</dbReference>
<comment type="caution">
    <text evidence="1">The sequence shown here is derived from an EMBL/GenBank/DDBJ whole genome shotgun (WGS) entry which is preliminary data.</text>
</comment>
<protein>
    <submittedName>
        <fullName evidence="1">Uncharacterized protein</fullName>
    </submittedName>
</protein>
<dbReference type="Proteomes" id="UP000024635">
    <property type="component" value="Unassembled WGS sequence"/>
</dbReference>
<gene>
    <name evidence="1" type="primary">Acey_s0026.g1490</name>
    <name evidence="1" type="ORF">Y032_0026g1490</name>
</gene>
<dbReference type="AlphaFoldDB" id="A0A016UU62"/>
<organism evidence="1 2">
    <name type="scientific">Ancylostoma ceylanicum</name>
    <dbReference type="NCBI Taxonomy" id="53326"/>
    <lineage>
        <taxon>Eukaryota</taxon>
        <taxon>Metazoa</taxon>
        <taxon>Ecdysozoa</taxon>
        <taxon>Nematoda</taxon>
        <taxon>Chromadorea</taxon>
        <taxon>Rhabditida</taxon>
        <taxon>Rhabditina</taxon>
        <taxon>Rhabditomorpha</taxon>
        <taxon>Strongyloidea</taxon>
        <taxon>Ancylostomatidae</taxon>
        <taxon>Ancylostomatinae</taxon>
        <taxon>Ancylostoma</taxon>
    </lineage>
</organism>
<name>A0A016UU62_9BILA</name>
<sequence length="69" mass="7883">MHHANLKRISCCLSRNFAELTSNSQQFPVMPTSCNLTKIVMKMALNFLTSYRHAHIMHFLHGMSMAVTC</sequence>
<keyword evidence="2" id="KW-1185">Reference proteome</keyword>
<proteinExistence type="predicted"/>
<evidence type="ECO:0000313" key="2">
    <source>
        <dbReference type="Proteomes" id="UP000024635"/>
    </source>
</evidence>